<keyword evidence="4" id="KW-0546">Nucleotide metabolism</keyword>
<dbReference type="AlphaFoldDB" id="A0A6P7X7V1"/>
<feature type="domain" description="dUTPase-like" evidence="6">
    <location>
        <begin position="58"/>
        <end position="106"/>
    </location>
</feature>
<dbReference type="InterPro" id="IPR036157">
    <property type="entry name" value="dUTPase-like_sf"/>
</dbReference>
<comment type="pathway">
    <text evidence="1">Pyrimidine metabolism; dUMP biosynthesis; dUMP from dCTP (dUTP route): step 2/2.</text>
</comment>
<dbReference type="InterPro" id="IPR029054">
    <property type="entry name" value="dUTPase-like"/>
</dbReference>
<dbReference type="InterPro" id="IPR008181">
    <property type="entry name" value="dUTPase"/>
</dbReference>
<dbReference type="RefSeq" id="XP_030046279.1">
    <property type="nucleotide sequence ID" value="XM_030190419.1"/>
</dbReference>
<dbReference type="InParanoid" id="A0A6P7X7V1"/>
<evidence type="ECO:0000256" key="5">
    <source>
        <dbReference type="SAM" id="MobiDB-lite"/>
    </source>
</evidence>
<dbReference type="GO" id="GO:0006226">
    <property type="term" value="P:dUMP biosynthetic process"/>
    <property type="evidence" value="ECO:0007669"/>
    <property type="project" value="InterPro"/>
</dbReference>
<evidence type="ECO:0000313" key="7">
    <source>
        <dbReference type="Proteomes" id="UP000515156"/>
    </source>
</evidence>
<sequence length="106" mass="11720">MAGVFVRGLICKLIRRTFHRHPDKRIETNESCSPPKQPKGSQKKPNYVLRFVKLSENACTPTKGSAKAAGYDLYSAYDYVIPAMDKAVVNTDIQIALPSGCYGRVA</sequence>
<evidence type="ECO:0000256" key="1">
    <source>
        <dbReference type="ARBA" id="ARBA00005142"/>
    </source>
</evidence>
<dbReference type="Pfam" id="PF00692">
    <property type="entry name" value="dUTPase"/>
    <property type="match status" value="1"/>
</dbReference>
<dbReference type="SUPFAM" id="SSF51283">
    <property type="entry name" value="dUTPase-like"/>
    <property type="match status" value="1"/>
</dbReference>
<comment type="similarity">
    <text evidence="2">Belongs to the dUTPase family.</text>
</comment>
<dbReference type="OrthoDB" id="419889at2759"/>
<feature type="region of interest" description="Disordered" evidence="5">
    <location>
        <begin position="24"/>
        <end position="44"/>
    </location>
</feature>
<evidence type="ECO:0000313" key="8">
    <source>
        <dbReference type="RefSeq" id="XP_030046279.1"/>
    </source>
</evidence>
<gene>
    <name evidence="8" type="primary">DUT</name>
</gene>
<evidence type="ECO:0000256" key="3">
    <source>
        <dbReference type="ARBA" id="ARBA00012379"/>
    </source>
</evidence>
<dbReference type="EC" id="3.6.1.23" evidence="3"/>
<dbReference type="PANTHER" id="PTHR11241:SF0">
    <property type="entry name" value="DEOXYURIDINE 5'-TRIPHOSPHATE NUCLEOTIDOHYDROLASE"/>
    <property type="match status" value="1"/>
</dbReference>
<dbReference type="Gene3D" id="2.70.40.10">
    <property type="match status" value="1"/>
</dbReference>
<reference evidence="8" key="1">
    <citation type="journal article" date="2018" name="DNA Res.">
        <title>Multi-tissue transcriptomes of caecilian amphibians highlight incomplete knowledge of vertebrate gene families.</title>
        <authorList>
            <person name="Torres-Sanchez M."/>
            <person name="Creevey C.J."/>
            <person name="Kornobis E."/>
            <person name="Gower D.J."/>
            <person name="Wilkinson M."/>
            <person name="San Mauro D."/>
        </authorList>
    </citation>
    <scope>NUCLEOTIDE SEQUENCE</scope>
</reference>
<dbReference type="KEGG" id="muo:115460652"/>
<dbReference type="GO" id="GO:0000287">
    <property type="term" value="F:magnesium ion binding"/>
    <property type="evidence" value="ECO:0007669"/>
    <property type="project" value="InterPro"/>
</dbReference>
<organism evidence="7 8">
    <name type="scientific">Microcaecilia unicolor</name>
    <dbReference type="NCBI Taxonomy" id="1415580"/>
    <lineage>
        <taxon>Eukaryota</taxon>
        <taxon>Metazoa</taxon>
        <taxon>Chordata</taxon>
        <taxon>Craniata</taxon>
        <taxon>Vertebrata</taxon>
        <taxon>Euteleostomi</taxon>
        <taxon>Amphibia</taxon>
        <taxon>Gymnophiona</taxon>
        <taxon>Siphonopidae</taxon>
        <taxon>Microcaecilia</taxon>
    </lineage>
</organism>
<evidence type="ECO:0000259" key="6">
    <source>
        <dbReference type="Pfam" id="PF00692"/>
    </source>
</evidence>
<dbReference type="PANTHER" id="PTHR11241">
    <property type="entry name" value="DEOXYURIDINE 5'-TRIPHOSPHATE NUCLEOTIDOHYDROLASE"/>
    <property type="match status" value="1"/>
</dbReference>
<dbReference type="GeneID" id="115460652"/>
<evidence type="ECO:0000256" key="4">
    <source>
        <dbReference type="ARBA" id="ARBA00023080"/>
    </source>
</evidence>
<feature type="non-terminal residue" evidence="8">
    <location>
        <position position="106"/>
    </location>
</feature>
<dbReference type="GO" id="GO:0046081">
    <property type="term" value="P:dUTP catabolic process"/>
    <property type="evidence" value="ECO:0007669"/>
    <property type="project" value="InterPro"/>
</dbReference>
<keyword evidence="7" id="KW-1185">Reference proteome</keyword>
<proteinExistence type="inferred from homology"/>
<evidence type="ECO:0000256" key="2">
    <source>
        <dbReference type="ARBA" id="ARBA00006581"/>
    </source>
</evidence>
<reference evidence="8" key="2">
    <citation type="submission" date="2025-08" db="UniProtKB">
        <authorList>
            <consortium name="RefSeq"/>
        </authorList>
    </citation>
    <scope>IDENTIFICATION</scope>
</reference>
<accession>A0A6P7X7V1</accession>
<dbReference type="GO" id="GO:0004170">
    <property type="term" value="F:dUTP diphosphatase activity"/>
    <property type="evidence" value="ECO:0007669"/>
    <property type="project" value="UniProtKB-EC"/>
</dbReference>
<name>A0A6P7X7V1_9AMPH</name>
<protein>
    <recommendedName>
        <fullName evidence="3">dUTP diphosphatase</fullName>
        <ecNumber evidence="3">3.6.1.23</ecNumber>
    </recommendedName>
</protein>
<dbReference type="Proteomes" id="UP000515156">
    <property type="component" value="Chromosome 1"/>
</dbReference>
<dbReference type="CTD" id="1854"/>